<dbReference type="GO" id="GO:0043448">
    <property type="term" value="P:alkane catabolic process"/>
    <property type="evidence" value="ECO:0007669"/>
    <property type="project" value="TreeGrafter"/>
</dbReference>
<dbReference type="PANTHER" id="PTHR47627:SF1">
    <property type="entry name" value="RUBREDOXIN-1-RELATED"/>
    <property type="match status" value="1"/>
</dbReference>
<evidence type="ECO:0000313" key="9">
    <source>
        <dbReference type="Proteomes" id="UP000218238"/>
    </source>
</evidence>
<accession>A0A2A2TKZ2</accession>
<name>A0A2A2TKZ2_9CYAN</name>
<evidence type="ECO:0000313" key="8">
    <source>
        <dbReference type="EMBL" id="PAX57204.1"/>
    </source>
</evidence>
<evidence type="ECO:0000259" key="7">
    <source>
        <dbReference type="PROSITE" id="PS50903"/>
    </source>
</evidence>
<comment type="caution">
    <text evidence="8">The sequence shown here is derived from an EMBL/GenBank/DDBJ whole genome shotgun (WGS) entry which is preliminary data.</text>
</comment>
<dbReference type="InterPro" id="IPR050526">
    <property type="entry name" value="Rubredoxin_ET"/>
</dbReference>
<dbReference type="SUPFAM" id="SSF57802">
    <property type="entry name" value="Rubredoxin-like"/>
    <property type="match status" value="1"/>
</dbReference>
<feature type="domain" description="Rubredoxin-like" evidence="7">
    <location>
        <begin position="23"/>
        <end position="74"/>
    </location>
</feature>
<evidence type="ECO:0000256" key="1">
    <source>
        <dbReference type="ARBA" id="ARBA00022448"/>
    </source>
</evidence>
<protein>
    <recommendedName>
        <fullName evidence="5">Rubredoxin</fullName>
    </recommendedName>
</protein>
<dbReference type="PROSITE" id="PS00202">
    <property type="entry name" value="RUBREDOXIN"/>
    <property type="match status" value="1"/>
</dbReference>
<organism evidence="8 9">
    <name type="scientific">Brunnivagina elsteri CCALA 953</name>
    <dbReference type="NCBI Taxonomy" id="987040"/>
    <lineage>
        <taxon>Bacteria</taxon>
        <taxon>Bacillati</taxon>
        <taxon>Cyanobacteriota</taxon>
        <taxon>Cyanophyceae</taxon>
        <taxon>Nostocales</taxon>
        <taxon>Calotrichaceae</taxon>
        <taxon>Brunnivagina</taxon>
    </lineage>
</organism>
<comment type="similarity">
    <text evidence="5">Belongs to the rubredoxin family.</text>
</comment>
<keyword evidence="1" id="KW-0813">Transport</keyword>
<evidence type="ECO:0000256" key="2">
    <source>
        <dbReference type="ARBA" id="ARBA00022723"/>
    </source>
</evidence>
<evidence type="ECO:0000256" key="6">
    <source>
        <dbReference type="SAM" id="Phobius"/>
    </source>
</evidence>
<dbReference type="CDD" id="cd00730">
    <property type="entry name" value="rubredoxin"/>
    <property type="match status" value="1"/>
</dbReference>
<dbReference type="InterPro" id="IPR024935">
    <property type="entry name" value="Rubredoxin_dom"/>
</dbReference>
<dbReference type="Gene3D" id="2.20.28.10">
    <property type="match status" value="1"/>
</dbReference>
<keyword evidence="4 5" id="KW-0408">Iron</keyword>
<dbReference type="Pfam" id="PF00301">
    <property type="entry name" value="Rubredoxin"/>
    <property type="match status" value="1"/>
</dbReference>
<keyword evidence="6" id="KW-0472">Membrane</keyword>
<keyword evidence="6" id="KW-1133">Transmembrane helix</keyword>
<dbReference type="PANTHER" id="PTHR47627">
    <property type="entry name" value="RUBREDOXIN"/>
    <property type="match status" value="1"/>
</dbReference>
<comment type="cofactor">
    <cofactor evidence="5">
        <name>Fe(3+)</name>
        <dbReference type="ChEBI" id="CHEBI:29034"/>
    </cofactor>
</comment>
<evidence type="ECO:0000256" key="3">
    <source>
        <dbReference type="ARBA" id="ARBA00022982"/>
    </source>
</evidence>
<dbReference type="GO" id="GO:0009055">
    <property type="term" value="F:electron transfer activity"/>
    <property type="evidence" value="ECO:0007669"/>
    <property type="project" value="TreeGrafter"/>
</dbReference>
<dbReference type="EMBL" id="NTFS01000071">
    <property type="protein sequence ID" value="PAX57204.1"/>
    <property type="molecule type" value="Genomic_DNA"/>
</dbReference>
<dbReference type="Proteomes" id="UP000218238">
    <property type="component" value="Unassembled WGS sequence"/>
</dbReference>
<keyword evidence="9" id="KW-1185">Reference proteome</keyword>
<dbReference type="AlphaFoldDB" id="A0A2A2TKZ2"/>
<dbReference type="PRINTS" id="PR00163">
    <property type="entry name" value="RUBREDOXIN"/>
</dbReference>
<keyword evidence="3 5" id="KW-0249">Electron transport</keyword>
<reference evidence="8 9" key="1">
    <citation type="submission" date="2017-08" db="EMBL/GenBank/DDBJ databases">
        <title>Draft genome sequence of filamentous cyanobacterium Calothrix elsteri CCALA 953.</title>
        <authorList>
            <person name="Gagunashvili A.N."/>
            <person name="Elster J."/>
            <person name="Andresson O.S."/>
        </authorList>
    </citation>
    <scope>NUCLEOTIDE SEQUENCE [LARGE SCALE GENOMIC DNA]</scope>
    <source>
        <strain evidence="8 9">CCALA 953</strain>
    </source>
</reference>
<dbReference type="PROSITE" id="PS50903">
    <property type="entry name" value="RUBREDOXIN_LIKE"/>
    <property type="match status" value="1"/>
</dbReference>
<dbReference type="InterPro" id="IPR024934">
    <property type="entry name" value="Rubredoxin-like_dom"/>
</dbReference>
<keyword evidence="6" id="KW-0812">Transmembrane</keyword>
<dbReference type="GO" id="GO:0005506">
    <property type="term" value="F:iron ion binding"/>
    <property type="evidence" value="ECO:0007669"/>
    <property type="project" value="UniProtKB-UniRule"/>
</dbReference>
<sequence length="123" mass="13385">MSEQGNEQPVEMTVETTVEIVELDRHECRACGYVYEPDRGDDKRDISAGTPFEELPITWRCPVCGAKKAAFANIGPAGLASGFKENLGFGLGVNNLTPTQKNILIFGSLGIGFLLFLSLYSLK</sequence>
<feature type="transmembrane region" description="Helical" evidence="6">
    <location>
        <begin position="103"/>
        <end position="122"/>
    </location>
</feature>
<gene>
    <name evidence="8" type="ORF">CK510_08980</name>
</gene>
<dbReference type="InterPro" id="IPR018527">
    <property type="entry name" value="Rubredoxin_Fe_BS"/>
</dbReference>
<keyword evidence="2 5" id="KW-0479">Metal-binding</keyword>
<dbReference type="OrthoDB" id="9802447at2"/>
<proteinExistence type="inferred from homology"/>
<evidence type="ECO:0000256" key="4">
    <source>
        <dbReference type="ARBA" id="ARBA00023004"/>
    </source>
</evidence>
<evidence type="ECO:0000256" key="5">
    <source>
        <dbReference type="RuleBase" id="RU003820"/>
    </source>
</evidence>